<proteinExistence type="predicted"/>
<evidence type="ECO:0000313" key="2">
    <source>
        <dbReference type="EMBL" id="CAI9278923.1"/>
    </source>
</evidence>
<accession>A0AA36E1L8</accession>
<dbReference type="PANTHER" id="PTHR31293:SF12">
    <property type="entry name" value="RNI-LIKE SUPERFAMILY PROTEIN"/>
    <property type="match status" value="1"/>
</dbReference>
<dbReference type="Pfam" id="PF08387">
    <property type="entry name" value="FBD"/>
    <property type="match status" value="1"/>
</dbReference>
<dbReference type="AlphaFoldDB" id="A0AA36E1L8"/>
<dbReference type="Gene3D" id="1.20.1280.50">
    <property type="match status" value="1"/>
</dbReference>
<dbReference type="InterPro" id="IPR036047">
    <property type="entry name" value="F-box-like_dom_sf"/>
</dbReference>
<reference evidence="2" key="1">
    <citation type="submission" date="2023-04" db="EMBL/GenBank/DDBJ databases">
        <authorList>
            <person name="Vijverberg K."/>
            <person name="Xiong W."/>
            <person name="Schranz E."/>
        </authorList>
    </citation>
    <scope>NUCLEOTIDE SEQUENCE</scope>
</reference>
<dbReference type="SMART" id="SM00579">
    <property type="entry name" value="FBD"/>
    <property type="match status" value="1"/>
</dbReference>
<evidence type="ECO:0000313" key="3">
    <source>
        <dbReference type="Proteomes" id="UP001177003"/>
    </source>
</evidence>
<evidence type="ECO:0000259" key="1">
    <source>
        <dbReference type="PROSITE" id="PS50181"/>
    </source>
</evidence>
<feature type="domain" description="F-box" evidence="1">
    <location>
        <begin position="8"/>
        <end position="58"/>
    </location>
</feature>
<dbReference type="InterPro" id="IPR006566">
    <property type="entry name" value="FBD"/>
</dbReference>
<dbReference type="Pfam" id="PF00646">
    <property type="entry name" value="F-box"/>
    <property type="match status" value="1"/>
</dbReference>
<dbReference type="InterPro" id="IPR055294">
    <property type="entry name" value="FBL60-like"/>
</dbReference>
<name>A0AA36E1L8_LACSI</name>
<organism evidence="2 3">
    <name type="scientific">Lactuca saligna</name>
    <name type="common">Willowleaf lettuce</name>
    <dbReference type="NCBI Taxonomy" id="75948"/>
    <lineage>
        <taxon>Eukaryota</taxon>
        <taxon>Viridiplantae</taxon>
        <taxon>Streptophyta</taxon>
        <taxon>Embryophyta</taxon>
        <taxon>Tracheophyta</taxon>
        <taxon>Spermatophyta</taxon>
        <taxon>Magnoliopsida</taxon>
        <taxon>eudicotyledons</taxon>
        <taxon>Gunneridae</taxon>
        <taxon>Pentapetalae</taxon>
        <taxon>asterids</taxon>
        <taxon>campanulids</taxon>
        <taxon>Asterales</taxon>
        <taxon>Asteraceae</taxon>
        <taxon>Cichorioideae</taxon>
        <taxon>Cichorieae</taxon>
        <taxon>Lactucinae</taxon>
        <taxon>Lactuca</taxon>
    </lineage>
</organism>
<keyword evidence="3" id="KW-1185">Reference proteome</keyword>
<gene>
    <name evidence="2" type="ORF">LSALG_LOCUS18756</name>
</gene>
<dbReference type="InterPro" id="IPR001810">
    <property type="entry name" value="F-box_dom"/>
</dbReference>
<dbReference type="EMBL" id="OX465080">
    <property type="protein sequence ID" value="CAI9278923.1"/>
    <property type="molecule type" value="Genomic_DNA"/>
</dbReference>
<dbReference type="PROSITE" id="PS50181">
    <property type="entry name" value="FBOX"/>
    <property type="match status" value="1"/>
</dbReference>
<dbReference type="CDD" id="cd22160">
    <property type="entry name" value="F-box_AtFBL13-like"/>
    <property type="match status" value="1"/>
</dbReference>
<sequence length="187" mass="21757">MSSRSANVDRLSLLPDVLLAHILSSMPTKSAVETSILSKRWKSCWTLVHSFDFHYIDHIPDSDTFLSFVDRVLKLCKTSQVKLFRLHCSESLIGNTNVPKWINEAVKLNLKSMKFISFKRRECDIKLIEYLLANANVLKTLTIISEIWPPPDEMRLCEQFMKFPSALGCCEIQFIRKWSHFYNKLDD</sequence>
<dbReference type="Proteomes" id="UP001177003">
    <property type="component" value="Chromosome 4"/>
</dbReference>
<dbReference type="PANTHER" id="PTHR31293">
    <property type="entry name" value="RNI-LIKE SUPERFAMILY PROTEIN"/>
    <property type="match status" value="1"/>
</dbReference>
<dbReference type="SUPFAM" id="SSF81383">
    <property type="entry name" value="F-box domain"/>
    <property type="match status" value="1"/>
</dbReference>
<dbReference type="InterPro" id="IPR053781">
    <property type="entry name" value="F-box_AtFBL13-like"/>
</dbReference>
<protein>
    <recommendedName>
        <fullName evidence="1">F-box domain-containing protein</fullName>
    </recommendedName>
</protein>